<dbReference type="AlphaFoldDB" id="A0AA46QSP7"/>
<organism evidence="1 2">
    <name type="scientific">Vibrio parahaemolyticus</name>
    <dbReference type="NCBI Taxonomy" id="670"/>
    <lineage>
        <taxon>Bacteria</taxon>
        <taxon>Pseudomonadati</taxon>
        <taxon>Pseudomonadota</taxon>
        <taxon>Gammaproteobacteria</taxon>
        <taxon>Vibrionales</taxon>
        <taxon>Vibrionaceae</taxon>
        <taxon>Vibrio</taxon>
    </lineage>
</organism>
<reference evidence="1 2" key="1">
    <citation type="submission" date="2019-08" db="EMBL/GenBank/DDBJ databases">
        <title>Emerging of two pre-pandemic pathogenic O4:KUT lineages of Vibrio parahaemolyticus in coastal eastern China.</title>
        <authorList>
            <person name="Yu H."/>
        </authorList>
    </citation>
    <scope>NUCLEOTIDE SEQUENCE [LARGE SCALE GENOMIC DNA]</scope>
    <source>
        <strain evidence="1 2">HZ17-383</strain>
    </source>
</reference>
<evidence type="ECO:0000313" key="2">
    <source>
        <dbReference type="Proteomes" id="UP000321504"/>
    </source>
</evidence>
<dbReference type="EMBL" id="VRMQ01000011">
    <property type="protein sequence ID" value="TXN13602.1"/>
    <property type="molecule type" value="Genomic_DNA"/>
</dbReference>
<gene>
    <name evidence="1" type="ORF">FVP01_23190</name>
</gene>
<comment type="caution">
    <text evidence="1">The sequence shown here is derived from an EMBL/GenBank/DDBJ whole genome shotgun (WGS) entry which is preliminary data.</text>
</comment>
<name>A0AA46QSP7_VIBPH</name>
<dbReference type="Proteomes" id="UP000321504">
    <property type="component" value="Unassembled WGS sequence"/>
</dbReference>
<protein>
    <submittedName>
        <fullName evidence="1">Uncharacterized protein</fullName>
    </submittedName>
</protein>
<proteinExistence type="predicted"/>
<accession>A0AA46QSP7</accession>
<sequence>MAFFTPSLVFVFTVVWFRLGGSVAHYLTRRYMPDLNVEEIIGNIRFFSSSTIVRLFGNDYL</sequence>
<evidence type="ECO:0000313" key="1">
    <source>
        <dbReference type="EMBL" id="TXN13602.1"/>
    </source>
</evidence>